<dbReference type="CDD" id="cd00118">
    <property type="entry name" value="LysM"/>
    <property type="match status" value="1"/>
</dbReference>
<dbReference type="InterPro" id="IPR036779">
    <property type="entry name" value="LysM_dom_sf"/>
</dbReference>
<dbReference type="InterPro" id="IPR052196">
    <property type="entry name" value="Bact_Kbp"/>
</dbReference>
<sequence length="738" mass="71297">MGKLRMSEGETSGRTWQLALGLAVIVLFGFGLMLMQGGVSDPDGAPVAEPVDSPEAGTSGTGSMGGSTGSGTTGGATKGTAGGGADAAEQDSTEAPEQSGAVTPVQGGAVDTAPDTRAAGTDDATGADGARSAAQADRTDPTGPVASVAGPVATVAQDSAAATSGGLTGPVAALASPDDASAQTENTEPAPVGPTASDLPRFDLVRIDPEGGATIAGQAAAGGTVLILSEGEELARSTVGRDGSFAALFDIPPGDAPRVLMLEVMLADGARQQSEQTVIITPPAMVEQAAPQIAALAAPGVTGGANADATGAAGLTAPAGAGTGGGAVAGGVPQGAAEPAPETPAAPDAPNVSRALAEQDGAAPDLGPVQTRTQMAEMAPQVAPRAEDAAAGTDGADVAAVDVPDASSDGTESQAVDETTAGGDGATTTIPAVETAVAAVPEVEVAASDVTPVELAAVDGAVAETGAGALTGGASGRAGAVAVASAPQVGASVSRAAAQPALPAPTPRAPSVLLQDRDGVRLLQPASPPAGTADAPAAPVDLAVDAISYGAAGEVRLDGRGKAGSGDTVLIYLDNALRGDAKLSGDGRWSLELTDVVPGLYTLRADQIGAAGAVTARFETPFQREAPEALAEVMPAAAELDPAGGTGGAGAVAAGTRGAATLTAEPGAGADDAIAAQNSDPARVAVTAITVQPGYTLWGIASDRYGDGFSYVKIFEANGGQIRNPDLIYPGQVFDLPD</sequence>
<dbReference type="Pfam" id="PF01476">
    <property type="entry name" value="LysM"/>
    <property type="match status" value="1"/>
</dbReference>
<feature type="compositionally biased region" description="Gly residues" evidence="1">
    <location>
        <begin position="59"/>
        <end position="85"/>
    </location>
</feature>
<proteinExistence type="predicted"/>
<gene>
    <name evidence="3" type="ORF">CBW24_10555</name>
</gene>
<reference evidence="3 4" key="1">
    <citation type="submission" date="2017-05" db="EMBL/GenBank/DDBJ databases">
        <title>Comparative genomic and metabolic analysis of manganese-oxidizing mechanisms in Celeribater manganoxidans DY25T: its adaption to the environment of polymetallic nodule.</title>
        <authorList>
            <person name="Wang X."/>
        </authorList>
    </citation>
    <scope>NUCLEOTIDE SEQUENCE [LARGE SCALE GENOMIC DNA]</scope>
    <source>
        <strain evidence="3 4">DY25</strain>
    </source>
</reference>
<dbReference type="Proteomes" id="UP000219050">
    <property type="component" value="Chromosome"/>
</dbReference>
<feature type="region of interest" description="Disordered" evidence="1">
    <location>
        <begin position="43"/>
        <end position="148"/>
    </location>
</feature>
<evidence type="ECO:0000313" key="3">
    <source>
        <dbReference type="EMBL" id="ATI42405.1"/>
    </source>
</evidence>
<evidence type="ECO:0000259" key="2">
    <source>
        <dbReference type="PROSITE" id="PS51782"/>
    </source>
</evidence>
<feature type="compositionally biased region" description="Low complexity" evidence="1">
    <location>
        <begin position="334"/>
        <end position="350"/>
    </location>
</feature>
<feature type="compositionally biased region" description="Low complexity" evidence="1">
    <location>
        <begin position="401"/>
        <end position="410"/>
    </location>
</feature>
<dbReference type="EMBL" id="CP021404">
    <property type="protein sequence ID" value="ATI42405.1"/>
    <property type="molecule type" value="Genomic_DNA"/>
</dbReference>
<feature type="region of interest" description="Disordered" evidence="1">
    <location>
        <begin position="161"/>
        <end position="199"/>
    </location>
</feature>
<dbReference type="InterPro" id="IPR018392">
    <property type="entry name" value="LysM"/>
</dbReference>
<dbReference type="AlphaFoldDB" id="A0A291M0Z9"/>
<feature type="compositionally biased region" description="Low complexity" evidence="1">
    <location>
        <begin position="111"/>
        <end position="136"/>
    </location>
</feature>
<feature type="domain" description="LysM" evidence="2">
    <location>
        <begin position="687"/>
        <end position="736"/>
    </location>
</feature>
<dbReference type="KEGG" id="cmag:CBW24_10555"/>
<feature type="region of interest" description="Disordered" evidence="1">
    <location>
        <begin position="401"/>
        <end position="427"/>
    </location>
</feature>
<protein>
    <recommendedName>
        <fullName evidence="2">LysM domain-containing protein</fullName>
    </recommendedName>
</protein>
<organism evidence="3 4">
    <name type="scientific">Pacificitalea manganoxidans</name>
    <dbReference type="NCBI Taxonomy" id="1411902"/>
    <lineage>
        <taxon>Bacteria</taxon>
        <taxon>Pseudomonadati</taxon>
        <taxon>Pseudomonadota</taxon>
        <taxon>Alphaproteobacteria</taxon>
        <taxon>Rhodobacterales</taxon>
        <taxon>Paracoccaceae</taxon>
        <taxon>Pacificitalea</taxon>
    </lineage>
</organism>
<feature type="region of interest" description="Disordered" evidence="1">
    <location>
        <begin position="376"/>
        <end position="395"/>
    </location>
</feature>
<dbReference type="PANTHER" id="PTHR34700">
    <property type="entry name" value="POTASSIUM BINDING PROTEIN KBP"/>
    <property type="match status" value="1"/>
</dbReference>
<keyword evidence="4" id="KW-1185">Reference proteome</keyword>
<accession>A0A291M0Z9</accession>
<dbReference type="Gene3D" id="3.10.350.10">
    <property type="entry name" value="LysM domain"/>
    <property type="match status" value="1"/>
</dbReference>
<dbReference type="SMART" id="SM00257">
    <property type="entry name" value="LysM"/>
    <property type="match status" value="1"/>
</dbReference>
<feature type="region of interest" description="Disordered" evidence="1">
    <location>
        <begin position="330"/>
        <end position="350"/>
    </location>
</feature>
<dbReference type="PANTHER" id="PTHR34700:SF4">
    <property type="entry name" value="PHAGE-LIKE ELEMENT PBSX PROTEIN XKDP"/>
    <property type="match status" value="1"/>
</dbReference>
<name>A0A291M0Z9_9RHOB</name>
<evidence type="ECO:0000313" key="4">
    <source>
        <dbReference type="Proteomes" id="UP000219050"/>
    </source>
</evidence>
<dbReference type="PROSITE" id="PS51782">
    <property type="entry name" value="LYSM"/>
    <property type="match status" value="1"/>
</dbReference>
<evidence type="ECO:0000256" key="1">
    <source>
        <dbReference type="SAM" id="MobiDB-lite"/>
    </source>
</evidence>